<organism evidence="5 6">
    <name type="scientific">Panagrellus redivivus</name>
    <name type="common">Microworm</name>
    <dbReference type="NCBI Taxonomy" id="6233"/>
    <lineage>
        <taxon>Eukaryota</taxon>
        <taxon>Metazoa</taxon>
        <taxon>Ecdysozoa</taxon>
        <taxon>Nematoda</taxon>
        <taxon>Chromadorea</taxon>
        <taxon>Rhabditida</taxon>
        <taxon>Tylenchina</taxon>
        <taxon>Panagrolaimomorpha</taxon>
        <taxon>Panagrolaimoidea</taxon>
        <taxon>Panagrolaimidae</taxon>
        <taxon>Panagrellus</taxon>
    </lineage>
</organism>
<sequence length="131" mass="13284">MNFLRVCLSLPVPPITPSSPRFRPSSTPRSIAVASVLLSALLRPSAREADAVSNSTESDTMGEMDAAVNAEAFSQSNRAGRRNAMPDLGIDNVDVGAHKLAEAFSNLGASDAAAGASGQAASSSGAAPAKE</sequence>
<feature type="region of interest" description="Disordered" evidence="4">
    <location>
        <begin position="111"/>
        <end position="131"/>
    </location>
</feature>
<keyword evidence="3" id="KW-0649">Protein kinase inhibitor</keyword>
<evidence type="ECO:0000256" key="3">
    <source>
        <dbReference type="ARBA" id="ARBA00023013"/>
    </source>
</evidence>
<reference evidence="5" key="1">
    <citation type="journal article" date="2013" name="Genetics">
        <title>The draft genome and transcriptome of Panagrellus redivivus are shaped by the harsh demands of a free-living lifestyle.</title>
        <authorList>
            <person name="Srinivasan J."/>
            <person name="Dillman A.R."/>
            <person name="Macchietto M.G."/>
            <person name="Heikkinen L."/>
            <person name="Lakso M."/>
            <person name="Fracchia K.M."/>
            <person name="Antoshechkin I."/>
            <person name="Mortazavi A."/>
            <person name="Wong G."/>
            <person name="Sternberg P.W."/>
        </authorList>
    </citation>
    <scope>NUCLEOTIDE SEQUENCE [LARGE SCALE GENOMIC DNA]</scope>
    <source>
        <strain evidence="5">MT8872</strain>
    </source>
</reference>
<keyword evidence="5" id="KW-1185">Reference proteome</keyword>
<dbReference type="Proteomes" id="UP000492821">
    <property type="component" value="Unassembled WGS sequence"/>
</dbReference>
<dbReference type="Pfam" id="PF02827">
    <property type="entry name" value="PKI"/>
    <property type="match status" value="1"/>
</dbReference>
<evidence type="ECO:0000256" key="2">
    <source>
        <dbReference type="ARBA" id="ARBA00006393"/>
    </source>
</evidence>
<name>A0A7E4V5J9_PANRE</name>
<evidence type="ECO:0000313" key="6">
    <source>
        <dbReference type="WBParaSite" id="Pan_g16817.t1"/>
    </source>
</evidence>
<comment type="function">
    <text evidence="1">Extremely potent competitive inhibitor of cAMP-dependent protein kinase activity, this protein interacts with the catalytic subunit of the enzyme after the cAMP-induced dissociation of its regulatory chains.</text>
</comment>
<dbReference type="AlphaFoldDB" id="A0A7E4V5J9"/>
<evidence type="ECO:0000256" key="1">
    <source>
        <dbReference type="ARBA" id="ARBA00002844"/>
    </source>
</evidence>
<comment type="similarity">
    <text evidence="2">Belongs to the PKI family.</text>
</comment>
<dbReference type="GO" id="GO:0004862">
    <property type="term" value="F:cAMP-dependent protein kinase inhibitor activity"/>
    <property type="evidence" value="ECO:0007669"/>
    <property type="project" value="InterPro"/>
</dbReference>
<reference evidence="6" key="2">
    <citation type="submission" date="2020-10" db="UniProtKB">
        <authorList>
            <consortium name="WormBaseParasite"/>
        </authorList>
    </citation>
    <scope>IDENTIFICATION</scope>
</reference>
<dbReference type="InterPro" id="IPR004171">
    <property type="entry name" value="cAMP_dep_PKI"/>
</dbReference>
<evidence type="ECO:0000313" key="5">
    <source>
        <dbReference type="Proteomes" id="UP000492821"/>
    </source>
</evidence>
<proteinExistence type="inferred from homology"/>
<evidence type="ECO:0000256" key="4">
    <source>
        <dbReference type="SAM" id="MobiDB-lite"/>
    </source>
</evidence>
<dbReference type="WBParaSite" id="Pan_g16817.t1">
    <property type="protein sequence ID" value="Pan_g16817.t1"/>
    <property type="gene ID" value="Pan_g16817"/>
</dbReference>
<accession>A0A7E4V5J9</accession>
<protein>
    <submittedName>
        <fullName evidence="6">RxLR effector candidate protein</fullName>
    </submittedName>
</protein>